<dbReference type="SUPFAM" id="SSF52518">
    <property type="entry name" value="Thiamin diphosphate-binding fold (THDP-binding)"/>
    <property type="match status" value="1"/>
</dbReference>
<feature type="domain" description="Thiamine pyrophosphate enzyme TPP-binding" evidence="2">
    <location>
        <begin position="47"/>
        <end position="214"/>
    </location>
</feature>
<dbReference type="EMBL" id="DTEN01000322">
    <property type="protein sequence ID" value="HGI75598.1"/>
    <property type="molecule type" value="Genomic_DNA"/>
</dbReference>
<reference evidence="3" key="1">
    <citation type="journal article" date="2020" name="mSystems">
        <title>Genome- and Community-Level Interaction Insights into Carbon Utilization and Element Cycling Functions of Hydrothermarchaeota in Hydrothermal Sediment.</title>
        <authorList>
            <person name="Zhou Z."/>
            <person name="Liu Y."/>
            <person name="Xu W."/>
            <person name="Pan J."/>
            <person name="Luo Z.H."/>
            <person name="Li M."/>
        </authorList>
    </citation>
    <scope>NUCLEOTIDE SEQUENCE [LARGE SCALE GENOMIC DNA]</scope>
    <source>
        <strain evidence="3">SpSt-716</strain>
    </source>
</reference>
<dbReference type="AlphaFoldDB" id="A0A7V3YMX7"/>
<proteinExistence type="predicted"/>
<dbReference type="GO" id="GO:0030976">
    <property type="term" value="F:thiamine pyrophosphate binding"/>
    <property type="evidence" value="ECO:0007669"/>
    <property type="project" value="InterPro"/>
</dbReference>
<organism evidence="3">
    <name type="scientific">Candidatus Caldatribacterium californiense</name>
    <dbReference type="NCBI Taxonomy" id="1454726"/>
    <lineage>
        <taxon>Bacteria</taxon>
        <taxon>Pseudomonadati</taxon>
        <taxon>Atribacterota</taxon>
        <taxon>Atribacteria</taxon>
        <taxon>Atribacterales</taxon>
        <taxon>Candidatus Caldatribacteriaceae</taxon>
        <taxon>Candidatus Caldatribacterium</taxon>
    </lineage>
</organism>
<dbReference type="InterPro" id="IPR051479">
    <property type="entry name" value="PorB-like"/>
</dbReference>
<evidence type="ECO:0000259" key="2">
    <source>
        <dbReference type="Pfam" id="PF02775"/>
    </source>
</evidence>
<gene>
    <name evidence="3" type="ORF">ENU96_07985</name>
</gene>
<keyword evidence="3" id="KW-0670">Pyruvate</keyword>
<evidence type="ECO:0000256" key="1">
    <source>
        <dbReference type="ARBA" id="ARBA00023002"/>
    </source>
</evidence>
<dbReference type="PANTHER" id="PTHR42897:SF2">
    <property type="entry name" value="PYRUVATE SYNTHASE SUBUNIT PORB"/>
    <property type="match status" value="1"/>
</dbReference>
<accession>A0A7V3YMX7</accession>
<dbReference type="PANTHER" id="PTHR42897">
    <property type="entry name" value="PYRUVATE SYNTHASE SUBUNIT PORB"/>
    <property type="match status" value="1"/>
</dbReference>
<dbReference type="Pfam" id="PF02775">
    <property type="entry name" value="TPP_enzyme_C"/>
    <property type="match status" value="1"/>
</dbReference>
<comment type="caution">
    <text evidence="3">The sequence shown here is derived from an EMBL/GenBank/DDBJ whole genome shotgun (WGS) entry which is preliminary data.</text>
</comment>
<protein>
    <submittedName>
        <fullName evidence="3">Pyruvate ferredoxin oxidoreductase</fullName>
    </submittedName>
</protein>
<dbReference type="GO" id="GO:0016491">
    <property type="term" value="F:oxidoreductase activity"/>
    <property type="evidence" value="ECO:0007669"/>
    <property type="project" value="UniProtKB-KW"/>
</dbReference>
<dbReference type="InterPro" id="IPR011766">
    <property type="entry name" value="TPP_enzyme_TPP-bd"/>
</dbReference>
<dbReference type="CDD" id="cd03376">
    <property type="entry name" value="TPP_PFOR_porB_like"/>
    <property type="match status" value="1"/>
</dbReference>
<dbReference type="Gene3D" id="3.40.50.970">
    <property type="match status" value="2"/>
</dbReference>
<sequence length="307" mass="34434">MPTLKELAKRPERLTPGHRLCAGCGAPIAVRLILAAADKPVVAANATGCLEVSTTIFPYTAWNIPWIHSAFENAAATIAGVESMYRARRRRGEIEEEIYFVAFGGDGGTYDIGLQALSGALERGHRFLYVCYNNEAYMNTGIQRSSATPLGAWTTTSPVGRVLPGKTQWRKNLTEIVAAHGIPYVAQSVASNWRDLVTKAEKAFHTDGPSFINVLASCNRGWRHEPSETLKIMQLAVDCCIWPLYEVENGVYRLTYKPKEKKPVEEWLRAQGRFRHLLAPENRHLVEAFQRYVDEEWERLLKKCGEA</sequence>
<name>A0A7V3YMX7_9BACT</name>
<dbReference type="GO" id="GO:0044281">
    <property type="term" value="P:small molecule metabolic process"/>
    <property type="evidence" value="ECO:0007669"/>
    <property type="project" value="UniProtKB-ARBA"/>
</dbReference>
<keyword evidence="1" id="KW-0560">Oxidoreductase</keyword>
<dbReference type="InterPro" id="IPR029061">
    <property type="entry name" value="THDP-binding"/>
</dbReference>
<evidence type="ECO:0000313" key="3">
    <source>
        <dbReference type="EMBL" id="HGI75598.1"/>
    </source>
</evidence>